<proteinExistence type="predicted"/>
<accession>A0A6C0L3D4</accession>
<protein>
    <submittedName>
        <fullName evidence="1">Uncharacterized protein</fullName>
    </submittedName>
</protein>
<organism evidence="1">
    <name type="scientific">viral metagenome</name>
    <dbReference type="NCBI Taxonomy" id="1070528"/>
    <lineage>
        <taxon>unclassified sequences</taxon>
        <taxon>metagenomes</taxon>
        <taxon>organismal metagenomes</taxon>
    </lineage>
</organism>
<evidence type="ECO:0000313" key="1">
    <source>
        <dbReference type="EMBL" id="QHU22988.1"/>
    </source>
</evidence>
<reference evidence="1" key="1">
    <citation type="journal article" date="2020" name="Nature">
        <title>Giant virus diversity and host interactions through global metagenomics.</title>
        <authorList>
            <person name="Schulz F."/>
            <person name="Roux S."/>
            <person name="Paez-Espino D."/>
            <person name="Jungbluth S."/>
            <person name="Walsh D.A."/>
            <person name="Denef V.J."/>
            <person name="McMahon K.D."/>
            <person name="Konstantinidis K.T."/>
            <person name="Eloe-Fadrosh E.A."/>
            <person name="Kyrpides N.C."/>
            <person name="Woyke T."/>
        </authorList>
    </citation>
    <scope>NUCLEOTIDE SEQUENCE</scope>
    <source>
        <strain evidence="1">GVMAG-S-ERX555907-63</strain>
    </source>
</reference>
<name>A0A6C0L3D4_9ZZZZ</name>
<dbReference type="AlphaFoldDB" id="A0A6C0L3D4"/>
<dbReference type="EMBL" id="MN741020">
    <property type="protein sequence ID" value="QHU22988.1"/>
    <property type="molecule type" value="Genomic_DNA"/>
</dbReference>
<sequence length="129" mass="15451">MINFEYTTLNEYELELQKMEYSFNCLKGLFENYGYDLEYEIISKRNECMANQSYLDYLNIIVEIKDKYGNHIFFTDENVFSLKEGEKMVCKKIMNICVGDYDIFGEKFNFRNIGITELENNLETQLKIM</sequence>